<dbReference type="InterPro" id="IPR001173">
    <property type="entry name" value="Glyco_trans_2-like"/>
</dbReference>
<evidence type="ECO:0000256" key="2">
    <source>
        <dbReference type="ARBA" id="ARBA00006739"/>
    </source>
</evidence>
<sequence>MTSRHAAGVPLLVVLPLGEDPAVALRALEALAALEPEPAHHVAIVAPDHPPLRRLLTQLEGDVTILDAPDPSGDPVAAWIAALDASLPGDDALLLAGPVAPPSGAVGALEATLDESVAALLPGTEPGRLSAVAADRVLLRAALAAMPAPDASAAHPGSTALLHLALTLAAHGAVRPAPTAPAASLDGAAPTTDRGAVHAGGTGAAMVGAGGRRDARGRGAHRPGGAPEVSIVVPTLDATGPRLQACLRALQAHTDAPHELLVIDNGAPAQGFTAPVNAGLRAARGRYLVVCNDDVRVRPGWWAPLRAALDDGAPVAFPLTVDGAMREDFAAWCFALTADTIDRFRVAPGEFLHPELRVWFQDTDLLLRLRAAGTPPRLVRSSTVTHGLSETVATTDPALRAWIDEQVLADRARFRELHAGTGVVVTEAA</sequence>
<comment type="caution">
    <text evidence="7">The sequence shown here is derived from an EMBL/GenBank/DDBJ whole genome shotgun (WGS) entry which is preliminary data.</text>
</comment>
<comment type="similarity">
    <text evidence="2">Belongs to the glycosyltransferase 2 family.</text>
</comment>
<dbReference type="RefSeq" id="WP_319954978.1">
    <property type="nucleotide sequence ID" value="NZ_JAXAVX010000008.1"/>
</dbReference>
<feature type="region of interest" description="Disordered" evidence="5">
    <location>
        <begin position="178"/>
        <end position="228"/>
    </location>
</feature>
<dbReference type="Proteomes" id="UP001277761">
    <property type="component" value="Unassembled WGS sequence"/>
</dbReference>
<proteinExistence type="inferred from homology"/>
<dbReference type="SUPFAM" id="SSF53448">
    <property type="entry name" value="Nucleotide-diphospho-sugar transferases"/>
    <property type="match status" value="1"/>
</dbReference>
<reference evidence="7 8" key="1">
    <citation type="submission" date="2023-11" db="EMBL/GenBank/DDBJ databases">
        <authorList>
            <person name="Xu M."/>
            <person name="Jiang T."/>
        </authorList>
    </citation>
    <scope>NUCLEOTIDE SEQUENCE [LARGE SCALE GENOMIC DNA]</scope>
    <source>
        <strain evidence="7 8">SD</strain>
    </source>
</reference>
<evidence type="ECO:0000256" key="4">
    <source>
        <dbReference type="ARBA" id="ARBA00022679"/>
    </source>
</evidence>
<accession>A0ABU4VNB6</accession>
<evidence type="ECO:0000256" key="3">
    <source>
        <dbReference type="ARBA" id="ARBA00022676"/>
    </source>
</evidence>
<dbReference type="Pfam" id="PF00535">
    <property type="entry name" value="Glycos_transf_2"/>
    <property type="match status" value="1"/>
</dbReference>
<feature type="domain" description="Glycosyltransferase 2-like" evidence="6">
    <location>
        <begin position="270"/>
        <end position="317"/>
    </location>
</feature>
<evidence type="ECO:0000256" key="5">
    <source>
        <dbReference type="SAM" id="MobiDB-lite"/>
    </source>
</evidence>
<keyword evidence="4" id="KW-0808">Transferase</keyword>
<keyword evidence="8" id="KW-1185">Reference proteome</keyword>
<organism evidence="7 8">
    <name type="scientific">Patulibacter brassicae</name>
    <dbReference type="NCBI Taxonomy" id="1705717"/>
    <lineage>
        <taxon>Bacteria</taxon>
        <taxon>Bacillati</taxon>
        <taxon>Actinomycetota</taxon>
        <taxon>Thermoleophilia</taxon>
        <taxon>Solirubrobacterales</taxon>
        <taxon>Patulibacteraceae</taxon>
        <taxon>Patulibacter</taxon>
    </lineage>
</organism>
<evidence type="ECO:0000313" key="8">
    <source>
        <dbReference type="Proteomes" id="UP001277761"/>
    </source>
</evidence>
<gene>
    <name evidence="7" type="ORF">SK069_14570</name>
</gene>
<keyword evidence="3" id="KW-0328">Glycosyltransferase</keyword>
<protein>
    <recommendedName>
        <fullName evidence="6">Glycosyltransferase 2-like domain-containing protein</fullName>
    </recommendedName>
</protein>
<dbReference type="InterPro" id="IPR029044">
    <property type="entry name" value="Nucleotide-diphossugar_trans"/>
</dbReference>
<dbReference type="PANTHER" id="PTHR43179">
    <property type="entry name" value="RHAMNOSYLTRANSFERASE WBBL"/>
    <property type="match status" value="1"/>
</dbReference>
<comment type="pathway">
    <text evidence="1">Cell wall biogenesis; cell wall polysaccharide biosynthesis.</text>
</comment>
<dbReference type="Gene3D" id="3.90.550.10">
    <property type="entry name" value="Spore Coat Polysaccharide Biosynthesis Protein SpsA, Chain A"/>
    <property type="match status" value="1"/>
</dbReference>
<evidence type="ECO:0000256" key="1">
    <source>
        <dbReference type="ARBA" id="ARBA00004776"/>
    </source>
</evidence>
<dbReference type="PANTHER" id="PTHR43179:SF12">
    <property type="entry name" value="GALACTOFURANOSYLTRANSFERASE GLFT2"/>
    <property type="match status" value="1"/>
</dbReference>
<name>A0ABU4VNB6_9ACTN</name>
<evidence type="ECO:0000313" key="7">
    <source>
        <dbReference type="EMBL" id="MDX8152822.1"/>
    </source>
</evidence>
<evidence type="ECO:0000259" key="6">
    <source>
        <dbReference type="Pfam" id="PF00535"/>
    </source>
</evidence>
<dbReference type="EMBL" id="JAXAVX010000008">
    <property type="protein sequence ID" value="MDX8152822.1"/>
    <property type="molecule type" value="Genomic_DNA"/>
</dbReference>